<comment type="caution">
    <text evidence="11">The sequence shown here is derived from an EMBL/GenBank/DDBJ whole genome shotgun (WGS) entry which is preliminary data.</text>
</comment>
<dbReference type="InterPro" id="IPR040464">
    <property type="entry name" value="InsP(3)kin_ATP-grasp"/>
</dbReference>
<gene>
    <name evidence="11" type="ORF">PoB_006174200</name>
</gene>
<evidence type="ECO:0000313" key="12">
    <source>
        <dbReference type="Proteomes" id="UP000735302"/>
    </source>
</evidence>
<keyword evidence="12" id="KW-1185">Reference proteome</keyword>
<feature type="domain" description="Inositol 1,3,4-trisphosphate 5/6-kinase ATP-grasp" evidence="10">
    <location>
        <begin position="12"/>
        <end position="102"/>
    </location>
</feature>
<dbReference type="EC" id="2.7.1.159" evidence="3"/>
<keyword evidence="4" id="KW-0808">Transferase</keyword>
<keyword evidence="6" id="KW-0547">Nucleotide-binding</keyword>
<evidence type="ECO:0000256" key="9">
    <source>
        <dbReference type="ARBA" id="ARBA00022842"/>
    </source>
</evidence>
<evidence type="ECO:0000256" key="3">
    <source>
        <dbReference type="ARBA" id="ARBA00012017"/>
    </source>
</evidence>
<evidence type="ECO:0000259" key="10">
    <source>
        <dbReference type="Pfam" id="PF05770"/>
    </source>
</evidence>
<evidence type="ECO:0000256" key="4">
    <source>
        <dbReference type="ARBA" id="ARBA00022679"/>
    </source>
</evidence>
<dbReference type="Gene3D" id="3.30.470.20">
    <property type="entry name" value="ATP-grasp fold, B domain"/>
    <property type="match status" value="1"/>
</dbReference>
<dbReference type="InterPro" id="IPR008656">
    <property type="entry name" value="Inositol_tetrakis-P_1-kinase"/>
</dbReference>
<keyword evidence="9" id="KW-0460">Magnesium</keyword>
<dbReference type="GO" id="GO:0032957">
    <property type="term" value="P:inositol trisphosphate metabolic process"/>
    <property type="evidence" value="ECO:0007669"/>
    <property type="project" value="InterPro"/>
</dbReference>
<dbReference type="Proteomes" id="UP000735302">
    <property type="component" value="Unassembled WGS sequence"/>
</dbReference>
<sequence length="188" mass="21284">MKNLPFFSDYPTVFFDTQEVSKPSSDHPLNMVDMIEDEPFKPDWAFLDQLAQKMRHVMEMDLFGFDVIIDVETGQYGIIDINAFPGFEAVENLFSILLDHMLTVLDARDKGELMNGRLMPFPENISVSPNTLNSLNTDLSLRAQHTRDVHFNGKGRPLKKLSASPIIDLNLLGSRPSHDSDKCDINSL</sequence>
<dbReference type="GO" id="GO:0005524">
    <property type="term" value="F:ATP binding"/>
    <property type="evidence" value="ECO:0007669"/>
    <property type="project" value="UniProtKB-KW"/>
</dbReference>
<comment type="similarity">
    <text evidence="2">Belongs to the ITPK1 family.</text>
</comment>
<evidence type="ECO:0000256" key="6">
    <source>
        <dbReference type="ARBA" id="ARBA00022741"/>
    </source>
</evidence>
<dbReference type="GO" id="GO:0052725">
    <property type="term" value="F:inositol-1,3,4-trisphosphate 6-kinase activity"/>
    <property type="evidence" value="ECO:0007669"/>
    <property type="project" value="InterPro"/>
</dbReference>
<keyword evidence="5" id="KW-0479">Metal-binding</keyword>
<dbReference type="GO" id="GO:0047325">
    <property type="term" value="F:inositol-3,4,5,6-tetrakisphosphate 1-kinase activity"/>
    <property type="evidence" value="ECO:0007669"/>
    <property type="project" value="InterPro"/>
</dbReference>
<organism evidence="11 12">
    <name type="scientific">Plakobranchus ocellatus</name>
    <dbReference type="NCBI Taxonomy" id="259542"/>
    <lineage>
        <taxon>Eukaryota</taxon>
        <taxon>Metazoa</taxon>
        <taxon>Spiralia</taxon>
        <taxon>Lophotrochozoa</taxon>
        <taxon>Mollusca</taxon>
        <taxon>Gastropoda</taxon>
        <taxon>Heterobranchia</taxon>
        <taxon>Euthyneura</taxon>
        <taxon>Panpulmonata</taxon>
        <taxon>Sacoglossa</taxon>
        <taxon>Placobranchoidea</taxon>
        <taxon>Plakobranchidae</taxon>
        <taxon>Plakobranchus</taxon>
    </lineage>
</organism>
<keyword evidence="8" id="KW-0067">ATP-binding</keyword>
<dbReference type="AlphaFoldDB" id="A0AAV4CTJ8"/>
<evidence type="ECO:0000256" key="2">
    <source>
        <dbReference type="ARBA" id="ARBA00009601"/>
    </source>
</evidence>
<dbReference type="PANTHER" id="PTHR14217:SF1">
    <property type="entry name" value="INOSITOL-TETRAKISPHOSPHATE 1-KINASE"/>
    <property type="match status" value="1"/>
</dbReference>
<evidence type="ECO:0000313" key="11">
    <source>
        <dbReference type="EMBL" id="GFO35237.1"/>
    </source>
</evidence>
<dbReference type="PANTHER" id="PTHR14217">
    <property type="entry name" value="INOSITOL-TETRAKISPHOSPHATE 1-KINASE"/>
    <property type="match status" value="1"/>
</dbReference>
<keyword evidence="7" id="KW-0418">Kinase</keyword>
<dbReference type="GO" id="GO:0052726">
    <property type="term" value="F:inositol-1,3,4-trisphosphate 5-kinase activity"/>
    <property type="evidence" value="ECO:0007669"/>
    <property type="project" value="InterPro"/>
</dbReference>
<protein>
    <recommendedName>
        <fullName evidence="3">inositol-1,3,4-trisphosphate 5/6-kinase</fullName>
        <ecNumber evidence="3">2.7.1.159</ecNumber>
    </recommendedName>
</protein>
<proteinExistence type="inferred from homology"/>
<dbReference type="EMBL" id="BLXT01006999">
    <property type="protein sequence ID" value="GFO35237.1"/>
    <property type="molecule type" value="Genomic_DNA"/>
</dbReference>
<evidence type="ECO:0000256" key="7">
    <source>
        <dbReference type="ARBA" id="ARBA00022777"/>
    </source>
</evidence>
<evidence type="ECO:0000256" key="5">
    <source>
        <dbReference type="ARBA" id="ARBA00022723"/>
    </source>
</evidence>
<accession>A0AAV4CTJ8</accession>
<evidence type="ECO:0000256" key="8">
    <source>
        <dbReference type="ARBA" id="ARBA00022840"/>
    </source>
</evidence>
<name>A0AAV4CTJ8_9GAST</name>
<dbReference type="Pfam" id="PF05770">
    <property type="entry name" value="Ins134_P3_kin"/>
    <property type="match status" value="1"/>
</dbReference>
<dbReference type="GO" id="GO:0000287">
    <property type="term" value="F:magnesium ion binding"/>
    <property type="evidence" value="ECO:0007669"/>
    <property type="project" value="InterPro"/>
</dbReference>
<reference evidence="11 12" key="1">
    <citation type="journal article" date="2021" name="Elife">
        <title>Chloroplast acquisition without the gene transfer in kleptoplastic sea slugs, Plakobranchus ocellatus.</title>
        <authorList>
            <person name="Maeda T."/>
            <person name="Takahashi S."/>
            <person name="Yoshida T."/>
            <person name="Shimamura S."/>
            <person name="Takaki Y."/>
            <person name="Nagai Y."/>
            <person name="Toyoda A."/>
            <person name="Suzuki Y."/>
            <person name="Arimoto A."/>
            <person name="Ishii H."/>
            <person name="Satoh N."/>
            <person name="Nishiyama T."/>
            <person name="Hasebe M."/>
            <person name="Maruyama T."/>
            <person name="Minagawa J."/>
            <person name="Obokata J."/>
            <person name="Shigenobu S."/>
        </authorList>
    </citation>
    <scope>NUCLEOTIDE SEQUENCE [LARGE SCALE GENOMIC DNA]</scope>
</reference>
<dbReference type="GO" id="GO:0005737">
    <property type="term" value="C:cytoplasm"/>
    <property type="evidence" value="ECO:0007669"/>
    <property type="project" value="TreeGrafter"/>
</dbReference>
<comment type="cofactor">
    <cofactor evidence="1">
        <name>Mg(2+)</name>
        <dbReference type="ChEBI" id="CHEBI:18420"/>
    </cofactor>
</comment>
<evidence type="ECO:0000256" key="1">
    <source>
        <dbReference type="ARBA" id="ARBA00001946"/>
    </source>
</evidence>